<dbReference type="InterPro" id="IPR036388">
    <property type="entry name" value="WH-like_DNA-bd_sf"/>
</dbReference>
<dbReference type="OrthoDB" id="49685at2"/>
<sequence length="401" mass="42739">MHDLRTIRAKSGTNQEGTSAHNRRVVIEAIRLNGPLSRADLARATRLTKQTISNLIESLEADGLVASEDVVRGARGQPSTPYRLVPEGAFSLGVQIDRHLTRVVAVDLMGREVARVVANLPAGGPAEGSKLILGLIETVRRDLAARFPDSVHRLAGLGVAMPGPFGLPPSDDDTWMMAQWQSFPLVETLAAGTGLATSLQNDATACATAERMNGSADGLDHAVCIYFGYGIGAGLILGGELYTGSNRNAGEIGMVLFSRGGTQSPLEHRSSLASLFQHLGLDSATTEAYADVERLTLADDPRILDWLEGAAADMRQAVHMVETIFDPQTVILSGSAPEPLAKRLFEAMFPLIPSNADRPDRSLPRLQIGMVGPWAVALGAAAEPIRRAFDPLFSAILKEAP</sequence>
<gene>
    <name evidence="3" type="ORF">GR138_15995</name>
</gene>
<dbReference type="GO" id="GO:0003700">
    <property type="term" value="F:DNA-binding transcription factor activity"/>
    <property type="evidence" value="ECO:0007669"/>
    <property type="project" value="InterPro"/>
</dbReference>
<dbReference type="RefSeq" id="WP_160860218.1">
    <property type="nucleotide sequence ID" value="NZ_WUMK01000005.1"/>
</dbReference>
<organism evidence="3 4">
    <name type="scientific">Shinella kummerowiae</name>
    <dbReference type="NCBI Taxonomy" id="417745"/>
    <lineage>
        <taxon>Bacteria</taxon>
        <taxon>Pseudomonadati</taxon>
        <taxon>Pseudomonadota</taxon>
        <taxon>Alphaproteobacteria</taxon>
        <taxon>Hyphomicrobiales</taxon>
        <taxon>Rhizobiaceae</taxon>
        <taxon>Shinella</taxon>
    </lineage>
</organism>
<dbReference type="InterPro" id="IPR043129">
    <property type="entry name" value="ATPase_NBD"/>
</dbReference>
<dbReference type="PANTHER" id="PTHR18964">
    <property type="entry name" value="ROK (REPRESSOR, ORF, KINASE) FAMILY"/>
    <property type="match status" value="1"/>
</dbReference>
<dbReference type="EMBL" id="WUMK01000005">
    <property type="protein sequence ID" value="MXN46698.1"/>
    <property type="molecule type" value="Genomic_DNA"/>
</dbReference>
<dbReference type="Proteomes" id="UP000435802">
    <property type="component" value="Unassembled WGS sequence"/>
</dbReference>
<comment type="caution">
    <text evidence="3">The sequence shown here is derived from an EMBL/GenBank/DDBJ whole genome shotgun (WGS) entry which is preliminary data.</text>
</comment>
<dbReference type="Pfam" id="PF00480">
    <property type="entry name" value="ROK"/>
    <property type="match status" value="1"/>
</dbReference>
<dbReference type="InterPro" id="IPR000835">
    <property type="entry name" value="HTH_MarR-typ"/>
</dbReference>
<feature type="domain" description="HTH marR-type" evidence="2">
    <location>
        <begin position="26"/>
        <end position="75"/>
    </location>
</feature>
<protein>
    <submittedName>
        <fullName evidence="3">ROK family protein</fullName>
    </submittedName>
</protein>
<evidence type="ECO:0000313" key="3">
    <source>
        <dbReference type="EMBL" id="MXN46698.1"/>
    </source>
</evidence>
<dbReference type="Gene3D" id="3.30.420.40">
    <property type="match status" value="2"/>
</dbReference>
<feature type="region of interest" description="Disordered" evidence="1">
    <location>
        <begin position="1"/>
        <end position="20"/>
    </location>
</feature>
<feature type="compositionally biased region" description="Polar residues" evidence="1">
    <location>
        <begin position="11"/>
        <end position="20"/>
    </location>
</feature>
<accession>A0A6N8SGD8</accession>
<dbReference type="InterPro" id="IPR036390">
    <property type="entry name" value="WH_DNA-bd_sf"/>
</dbReference>
<evidence type="ECO:0000313" key="4">
    <source>
        <dbReference type="Proteomes" id="UP000435802"/>
    </source>
</evidence>
<reference evidence="3 4" key="1">
    <citation type="submission" date="2019-12" db="EMBL/GenBank/DDBJ databases">
        <title>Shinella kummerowiae sp. nov., a symbiotic bacterium isolated from root nodules of the herbal legume Kummerowia stipulacea.</title>
        <authorList>
            <person name="Gao J."/>
        </authorList>
    </citation>
    <scope>NUCLEOTIDE SEQUENCE [LARGE SCALE GENOMIC DNA]</scope>
    <source>
        <strain evidence="3 4">CCBAU 25048</strain>
    </source>
</reference>
<evidence type="ECO:0000259" key="2">
    <source>
        <dbReference type="Pfam" id="PF12802"/>
    </source>
</evidence>
<dbReference type="Pfam" id="PF12802">
    <property type="entry name" value="MarR_2"/>
    <property type="match status" value="1"/>
</dbReference>
<proteinExistence type="predicted"/>
<keyword evidence="4" id="KW-1185">Reference proteome</keyword>
<name>A0A6N8SGD8_9HYPH</name>
<dbReference type="PANTHER" id="PTHR18964:SF173">
    <property type="entry name" value="GLUCOKINASE"/>
    <property type="match status" value="1"/>
</dbReference>
<dbReference type="Gene3D" id="1.10.10.10">
    <property type="entry name" value="Winged helix-like DNA-binding domain superfamily/Winged helix DNA-binding domain"/>
    <property type="match status" value="1"/>
</dbReference>
<dbReference type="SUPFAM" id="SSF53067">
    <property type="entry name" value="Actin-like ATPase domain"/>
    <property type="match status" value="1"/>
</dbReference>
<dbReference type="SUPFAM" id="SSF46785">
    <property type="entry name" value="Winged helix' DNA-binding domain"/>
    <property type="match status" value="1"/>
</dbReference>
<dbReference type="InterPro" id="IPR000600">
    <property type="entry name" value="ROK"/>
</dbReference>
<dbReference type="AlphaFoldDB" id="A0A6N8SGD8"/>
<evidence type="ECO:0000256" key="1">
    <source>
        <dbReference type="SAM" id="MobiDB-lite"/>
    </source>
</evidence>